<feature type="non-terminal residue" evidence="2">
    <location>
        <position position="202"/>
    </location>
</feature>
<feature type="non-terminal residue" evidence="2">
    <location>
        <position position="1"/>
    </location>
</feature>
<keyword evidence="3" id="KW-1185">Reference proteome</keyword>
<sequence length="202" mass="22109">DNNAPNVEPKTTTDTDTNSCVPSSDSVVSSVCPTISDTKCTSTTISTIQWAPSVQHSINDGSDQINTKDRLTSCAERMTNTKTDILCETDAIVNSNQTIVDNNKQNIIVINDKTLSNEQSVDNNLTTFTSSVGVLCNDRSDRARNECLDVFDDNTCDKQSKLYSSLTKNCDVKEDTKTKVIKVQLPSGVSERLSPKHLNDPQ</sequence>
<dbReference type="EMBL" id="CAJPIZ010027085">
    <property type="protein sequence ID" value="CAG2119172.1"/>
    <property type="molecule type" value="Genomic_DNA"/>
</dbReference>
<name>A0A7R9LKX5_9ACAR</name>
<evidence type="ECO:0000313" key="2">
    <source>
        <dbReference type="EMBL" id="CAD7642385.1"/>
    </source>
</evidence>
<reference evidence="2" key="1">
    <citation type="submission" date="2020-11" db="EMBL/GenBank/DDBJ databases">
        <authorList>
            <person name="Tran Van P."/>
        </authorList>
    </citation>
    <scope>NUCLEOTIDE SEQUENCE</scope>
</reference>
<feature type="compositionally biased region" description="Polar residues" evidence="1">
    <location>
        <begin position="1"/>
        <end position="18"/>
    </location>
</feature>
<protein>
    <submittedName>
        <fullName evidence="2">Uncharacterized protein</fullName>
    </submittedName>
</protein>
<dbReference type="AlphaFoldDB" id="A0A7R9LKX5"/>
<dbReference type="EMBL" id="OC881660">
    <property type="protein sequence ID" value="CAD7642385.1"/>
    <property type="molecule type" value="Genomic_DNA"/>
</dbReference>
<organism evidence="2">
    <name type="scientific">Medioppia subpectinata</name>
    <dbReference type="NCBI Taxonomy" id="1979941"/>
    <lineage>
        <taxon>Eukaryota</taxon>
        <taxon>Metazoa</taxon>
        <taxon>Ecdysozoa</taxon>
        <taxon>Arthropoda</taxon>
        <taxon>Chelicerata</taxon>
        <taxon>Arachnida</taxon>
        <taxon>Acari</taxon>
        <taxon>Acariformes</taxon>
        <taxon>Sarcoptiformes</taxon>
        <taxon>Oribatida</taxon>
        <taxon>Brachypylina</taxon>
        <taxon>Oppioidea</taxon>
        <taxon>Oppiidae</taxon>
        <taxon>Medioppia</taxon>
    </lineage>
</organism>
<proteinExistence type="predicted"/>
<dbReference type="Proteomes" id="UP000759131">
    <property type="component" value="Unassembled WGS sequence"/>
</dbReference>
<accession>A0A7R9LKX5</accession>
<gene>
    <name evidence="2" type="ORF">OSB1V03_LOCUS19121</name>
</gene>
<evidence type="ECO:0000313" key="3">
    <source>
        <dbReference type="Proteomes" id="UP000759131"/>
    </source>
</evidence>
<evidence type="ECO:0000256" key="1">
    <source>
        <dbReference type="SAM" id="MobiDB-lite"/>
    </source>
</evidence>
<feature type="region of interest" description="Disordered" evidence="1">
    <location>
        <begin position="1"/>
        <end position="20"/>
    </location>
</feature>